<feature type="transmembrane region" description="Helical" evidence="8">
    <location>
        <begin position="214"/>
        <end position="241"/>
    </location>
</feature>
<evidence type="ECO:0000256" key="4">
    <source>
        <dbReference type="ARBA" id="ARBA00022475"/>
    </source>
</evidence>
<comment type="subcellular location">
    <subcellularLocation>
        <location evidence="1">Cell membrane</location>
        <topology evidence="1">Multi-pass membrane protein</topology>
    </subcellularLocation>
</comment>
<evidence type="ECO:0000256" key="7">
    <source>
        <dbReference type="ARBA" id="ARBA00023136"/>
    </source>
</evidence>
<keyword evidence="11" id="KW-1185">Reference proteome</keyword>
<keyword evidence="6 8" id="KW-1133">Transmembrane helix</keyword>
<sequence>MLKFLLQKEFIQVFRNKIILRMIFFMPIFQLLILPWAATFEQKNILLSIIDNDHSMASQKLIQKVISSGYFKLADYSTSYTEALKAVERNQADLILEIPHNFENDFINEHKSEVMLSVNAVNGQKAGLGSSYLGQILSGYNKELIQQEKTFVQIVSKPYFQYNTEMNYQNFMVPGILVMLVSIVGGALSSLNIVKEKETGTIDQINVTPIPKLIFILGKLIPFWVMGLVILTLGMFISWLIYGLLPLGHFMVIYIFAFFYLIAFTGFGVIISNYSNTQQQAIFLLFFLLVIFFLLSGLYTPISSMPKWAQIITIFNPVRYFIEVMRMVYMKGSTLLDISTHLYVIIIFAILINIGAILSYKKTN</sequence>
<gene>
    <name evidence="10" type="ORF">C4S77_01050</name>
</gene>
<dbReference type="AlphaFoldDB" id="A0A2S8AGT1"/>
<organism evidence="10 11">
    <name type="scientific">Apibacter adventoris</name>
    <dbReference type="NCBI Taxonomy" id="1679466"/>
    <lineage>
        <taxon>Bacteria</taxon>
        <taxon>Pseudomonadati</taxon>
        <taxon>Bacteroidota</taxon>
        <taxon>Flavobacteriia</taxon>
        <taxon>Flavobacteriales</taxon>
        <taxon>Weeksellaceae</taxon>
        <taxon>Apibacter</taxon>
    </lineage>
</organism>
<name>A0A2S8AGT1_9FLAO</name>
<dbReference type="InterPro" id="IPR051449">
    <property type="entry name" value="ABC-2_transporter_component"/>
</dbReference>
<dbReference type="PANTHER" id="PTHR30294">
    <property type="entry name" value="MEMBRANE COMPONENT OF ABC TRANSPORTER YHHJ-RELATED"/>
    <property type="match status" value="1"/>
</dbReference>
<evidence type="ECO:0000259" key="9">
    <source>
        <dbReference type="PROSITE" id="PS51012"/>
    </source>
</evidence>
<dbReference type="GO" id="GO:0005886">
    <property type="term" value="C:plasma membrane"/>
    <property type="evidence" value="ECO:0007669"/>
    <property type="project" value="UniProtKB-SubCell"/>
</dbReference>
<proteinExistence type="inferred from homology"/>
<evidence type="ECO:0000256" key="5">
    <source>
        <dbReference type="ARBA" id="ARBA00022692"/>
    </source>
</evidence>
<dbReference type="GO" id="GO:0140359">
    <property type="term" value="F:ABC-type transporter activity"/>
    <property type="evidence" value="ECO:0007669"/>
    <property type="project" value="InterPro"/>
</dbReference>
<dbReference type="Gene3D" id="3.40.1710.10">
    <property type="entry name" value="abc type-2 transporter like domain"/>
    <property type="match status" value="1"/>
</dbReference>
<comment type="caution">
    <text evidence="10">The sequence shown here is derived from an EMBL/GenBank/DDBJ whole genome shotgun (WGS) entry which is preliminary data.</text>
</comment>
<dbReference type="PANTHER" id="PTHR30294:SF29">
    <property type="entry name" value="MULTIDRUG ABC TRANSPORTER PERMEASE YBHS-RELATED"/>
    <property type="match status" value="1"/>
</dbReference>
<dbReference type="OrthoDB" id="9808686at2"/>
<comment type="similarity">
    <text evidence="2">Belongs to the ABC-2 integral membrane protein family.</text>
</comment>
<evidence type="ECO:0000313" key="10">
    <source>
        <dbReference type="EMBL" id="PQL95595.1"/>
    </source>
</evidence>
<protein>
    <submittedName>
        <fullName evidence="10">ABC transporter permease</fullName>
    </submittedName>
</protein>
<feature type="transmembrane region" description="Helical" evidence="8">
    <location>
        <begin position="247"/>
        <end position="270"/>
    </location>
</feature>
<evidence type="ECO:0000256" key="6">
    <source>
        <dbReference type="ARBA" id="ARBA00022989"/>
    </source>
</evidence>
<feature type="transmembrane region" description="Helical" evidence="8">
    <location>
        <begin position="341"/>
        <end position="360"/>
    </location>
</feature>
<dbReference type="InterPro" id="IPR047817">
    <property type="entry name" value="ABC2_TM_bact-type"/>
</dbReference>
<evidence type="ECO:0000313" key="11">
    <source>
        <dbReference type="Proteomes" id="UP000238042"/>
    </source>
</evidence>
<keyword evidence="3" id="KW-0813">Transport</keyword>
<dbReference type="Proteomes" id="UP000238042">
    <property type="component" value="Unassembled WGS sequence"/>
</dbReference>
<feature type="transmembrane region" description="Helical" evidence="8">
    <location>
        <begin position="18"/>
        <end position="38"/>
    </location>
</feature>
<evidence type="ECO:0000256" key="2">
    <source>
        <dbReference type="ARBA" id="ARBA00007783"/>
    </source>
</evidence>
<evidence type="ECO:0000256" key="8">
    <source>
        <dbReference type="SAM" id="Phobius"/>
    </source>
</evidence>
<feature type="domain" description="ABC transmembrane type-2" evidence="9">
    <location>
        <begin position="138"/>
        <end position="363"/>
    </location>
</feature>
<reference evidence="10 11" key="1">
    <citation type="submission" date="2018-02" db="EMBL/GenBank/DDBJ databases">
        <title>Genome sequences of Apibacter spp., gut symbionts of Asian honey bees.</title>
        <authorList>
            <person name="Kwong W.K."/>
            <person name="Steele M.I."/>
            <person name="Moran N.A."/>
        </authorList>
    </citation>
    <scope>NUCLEOTIDE SEQUENCE [LARGE SCALE GENOMIC DNA]</scope>
    <source>
        <strain evidence="11">wkB301</strain>
    </source>
</reference>
<dbReference type="Pfam" id="PF12698">
    <property type="entry name" value="ABC2_membrane_3"/>
    <property type="match status" value="1"/>
</dbReference>
<keyword evidence="7 8" id="KW-0472">Membrane</keyword>
<keyword evidence="5 8" id="KW-0812">Transmembrane</keyword>
<feature type="transmembrane region" description="Helical" evidence="8">
    <location>
        <begin position="171"/>
        <end position="194"/>
    </location>
</feature>
<feature type="transmembrane region" description="Helical" evidence="8">
    <location>
        <begin position="282"/>
        <end position="302"/>
    </location>
</feature>
<evidence type="ECO:0000256" key="3">
    <source>
        <dbReference type="ARBA" id="ARBA00022448"/>
    </source>
</evidence>
<dbReference type="InterPro" id="IPR013525">
    <property type="entry name" value="ABC2_TM"/>
</dbReference>
<keyword evidence="4" id="KW-1003">Cell membrane</keyword>
<dbReference type="EMBL" id="PSZM01000001">
    <property type="protein sequence ID" value="PQL95595.1"/>
    <property type="molecule type" value="Genomic_DNA"/>
</dbReference>
<dbReference type="PROSITE" id="PS51012">
    <property type="entry name" value="ABC_TM2"/>
    <property type="match status" value="1"/>
</dbReference>
<evidence type="ECO:0000256" key="1">
    <source>
        <dbReference type="ARBA" id="ARBA00004651"/>
    </source>
</evidence>
<accession>A0A2S8AGT1</accession>